<keyword evidence="1" id="KW-0547">Nucleotide-binding</keyword>
<evidence type="ECO:0000313" key="2">
    <source>
        <dbReference type="Proteomes" id="UP000594003"/>
    </source>
</evidence>
<dbReference type="Gene3D" id="3.90.320.10">
    <property type="match status" value="1"/>
</dbReference>
<keyword evidence="1" id="KW-0067">ATP-binding</keyword>
<organism evidence="1 2">
    <name type="scientific">uncultured phage cr8_1</name>
    <dbReference type="NCBI Taxonomy" id="2772068"/>
    <lineage>
        <taxon>Viruses</taxon>
        <taxon>Duplodnaviria</taxon>
        <taxon>Heunggongvirae</taxon>
        <taxon>Uroviricota</taxon>
        <taxon>Caudoviricetes</taxon>
        <taxon>Crassvirales</taxon>
        <taxon>Intestiviridae</taxon>
        <taxon>Obtuvirinae</taxon>
        <taxon>Fohxhuevirus</taxon>
        <taxon>Fohxhuevirus gastrointestinalis</taxon>
    </lineage>
</organism>
<dbReference type="GO" id="GO:0004386">
    <property type="term" value="F:helicase activity"/>
    <property type="evidence" value="ECO:0007669"/>
    <property type="project" value="UniProtKB-KW"/>
</dbReference>
<protein>
    <submittedName>
        <fullName evidence="1">DNA replication, ATP-dependent helicase</fullName>
    </submittedName>
</protein>
<keyword evidence="1" id="KW-0347">Helicase</keyword>
<dbReference type="EMBL" id="MT774384">
    <property type="protein sequence ID" value="QOR58876.1"/>
    <property type="molecule type" value="Genomic_DNA"/>
</dbReference>
<name>A0A7M1RX50_9CAUD</name>
<keyword evidence="1" id="KW-0378">Hydrolase</keyword>
<sequence>MNSNYNNNFLYFQEEGHKYTDTLGNEYLSVTTNIENYCPKFNADYWARKKAKERGISEKRIKEEWAAITKEACERGTATHNGLEDGIKGSSMFKDAIQYLTEVKTGRCITVADIPNLQAHPLDIEQFKEATNNKYPEIYSVFQYYIDRGYTIYSEIGSFVPELLLSGTIDVLCIRPDRFVILDWKTNKDGLHFTSGFYRKDKKAKPVQLTSEWCNTHEMMLPPFGHLENCNGNHYTIQLSTYARMVEMILNIPCYGLGLCHIQTPFIKNQYGMPLRDKRGMYEIDKNGKEVVTWYHINYIRNEIDAMFQDRRIYLNNKGLLNKQTQIQW</sequence>
<reference evidence="1 2" key="1">
    <citation type="submission" date="2020-07" db="EMBL/GenBank/DDBJ databases">
        <title>Taxonomic proposal: Crassvirales, a new order of highly abundant and diverse bacterial viruses.</title>
        <authorList>
            <person name="Shkoporov A.N."/>
            <person name="Stockdale S.R."/>
            <person name="Guerin E."/>
            <person name="Ross R.P."/>
            <person name="Hill C."/>
        </authorList>
    </citation>
    <scope>NUCLEOTIDE SEQUENCE [LARGE SCALE GENOMIC DNA]</scope>
</reference>
<accession>A0A7M1RX50</accession>
<keyword evidence="2" id="KW-1185">Reference proteome</keyword>
<dbReference type="GeneID" id="65129359"/>
<proteinExistence type="predicted"/>
<dbReference type="InterPro" id="IPR011604">
    <property type="entry name" value="PDDEXK-like_dom_sf"/>
</dbReference>
<evidence type="ECO:0000313" key="1">
    <source>
        <dbReference type="EMBL" id="QOR58876.1"/>
    </source>
</evidence>
<dbReference type="Proteomes" id="UP000594003">
    <property type="component" value="Segment"/>
</dbReference>
<dbReference type="RefSeq" id="YP_010111034.1">
    <property type="nucleotide sequence ID" value="NC_055877.1"/>
</dbReference>
<dbReference type="KEGG" id="vg:65129359"/>